<accession>A0A0D6Z6E4</accession>
<keyword evidence="1" id="KW-1133">Transmembrane helix</keyword>
<dbReference type="Proteomes" id="UP000032512">
    <property type="component" value="Unassembled WGS sequence"/>
</dbReference>
<sequence>MAVFLFFSFGLQIGGLMHLLPLYLTSPLLFFALFILLIYVNNRKKFRGF</sequence>
<feature type="transmembrane region" description="Helical" evidence="1">
    <location>
        <begin position="20"/>
        <end position="40"/>
    </location>
</feature>
<gene>
    <name evidence="2" type="ORF">UB32_18225</name>
</gene>
<evidence type="ECO:0000256" key="1">
    <source>
        <dbReference type="SAM" id="Phobius"/>
    </source>
</evidence>
<keyword evidence="3" id="KW-1185">Reference proteome</keyword>
<dbReference type="PATRIC" id="fig|285983.3.peg.3132"/>
<evidence type="ECO:0000313" key="3">
    <source>
        <dbReference type="Proteomes" id="UP000032512"/>
    </source>
</evidence>
<keyword evidence="1" id="KW-0812">Transmembrane</keyword>
<dbReference type="EMBL" id="JXIQ01000193">
    <property type="protein sequence ID" value="KIY20626.1"/>
    <property type="molecule type" value="Genomic_DNA"/>
</dbReference>
<organism evidence="2 3">
    <name type="scientific">Mesobacillus subterraneus</name>
    <dbReference type="NCBI Taxonomy" id="285983"/>
    <lineage>
        <taxon>Bacteria</taxon>
        <taxon>Bacillati</taxon>
        <taxon>Bacillota</taxon>
        <taxon>Bacilli</taxon>
        <taxon>Bacillales</taxon>
        <taxon>Bacillaceae</taxon>
        <taxon>Mesobacillus</taxon>
    </lineage>
</organism>
<evidence type="ECO:0000313" key="2">
    <source>
        <dbReference type="EMBL" id="KIY20626.1"/>
    </source>
</evidence>
<proteinExistence type="predicted"/>
<protein>
    <submittedName>
        <fullName evidence="2">Membrane protein</fullName>
    </submittedName>
</protein>
<keyword evidence="1" id="KW-0472">Membrane</keyword>
<dbReference type="AlphaFoldDB" id="A0A0D6Z6E4"/>
<reference evidence="2 3" key="1">
    <citation type="submission" date="2015-01" db="EMBL/GenBank/DDBJ databases">
        <title>Draft genome sequences of the supercritical CO2 tolerant bacteria Bacillus subterraneus MITOT1 and Bacillus cereus MIT0214.</title>
        <authorList>
            <person name="Peet K.C."/>
            <person name="Thompson J.R."/>
        </authorList>
    </citation>
    <scope>NUCLEOTIDE SEQUENCE [LARGE SCALE GENOMIC DNA]</scope>
    <source>
        <strain evidence="2 3">MITOT1</strain>
    </source>
</reference>
<name>A0A0D6Z6E4_9BACI</name>
<comment type="caution">
    <text evidence="2">The sequence shown here is derived from an EMBL/GenBank/DDBJ whole genome shotgun (WGS) entry which is preliminary data.</text>
</comment>